<dbReference type="SUPFAM" id="SSF54631">
    <property type="entry name" value="CBS-domain pair"/>
    <property type="match status" value="1"/>
</dbReference>
<protein>
    <submittedName>
        <fullName evidence="3">CBS domain-containing protein</fullName>
    </submittedName>
</protein>
<evidence type="ECO:0000313" key="6">
    <source>
        <dbReference type="Proteomes" id="UP000279995"/>
    </source>
</evidence>
<evidence type="ECO:0000313" key="4">
    <source>
        <dbReference type="EMBL" id="KYL35486.1"/>
    </source>
</evidence>
<feature type="domain" description="CBS" evidence="2">
    <location>
        <begin position="41"/>
        <end position="98"/>
    </location>
</feature>
<accession>A0AAD0XE34</accession>
<dbReference type="Gene3D" id="3.10.580.10">
    <property type="entry name" value="CBS-domain"/>
    <property type="match status" value="1"/>
</dbReference>
<dbReference type="RefSeq" id="WP_004588243.1">
    <property type="nucleotide sequence ID" value="NZ_AZIO01000123.1"/>
</dbReference>
<evidence type="ECO:0000313" key="3">
    <source>
        <dbReference type="EMBL" id="AYM87969.1"/>
    </source>
</evidence>
<dbReference type="InterPro" id="IPR046342">
    <property type="entry name" value="CBS_dom_sf"/>
</dbReference>
<dbReference type="EMBL" id="LVCM01000002">
    <property type="protein sequence ID" value="KYL35486.1"/>
    <property type="molecule type" value="Genomic_DNA"/>
</dbReference>
<dbReference type="EMBL" id="CP033065">
    <property type="protein sequence ID" value="AYM87969.1"/>
    <property type="molecule type" value="Genomic_DNA"/>
</dbReference>
<dbReference type="PROSITE" id="PS51371">
    <property type="entry name" value="CBS"/>
    <property type="match status" value="1"/>
</dbReference>
<dbReference type="Proteomes" id="UP000075621">
    <property type="component" value="Unassembled WGS sequence"/>
</dbReference>
<evidence type="ECO:0000259" key="2">
    <source>
        <dbReference type="PROSITE" id="PS51371"/>
    </source>
</evidence>
<reference evidence="4 5" key="1">
    <citation type="submission" date="2016-03" db="EMBL/GenBank/DDBJ databases">
        <authorList>
            <person name="Zhang H."/>
            <person name="Liu R."/>
            <person name="Wang M."/>
            <person name="Wang H."/>
            <person name="Wang L."/>
            <person name="Song L."/>
        </authorList>
    </citation>
    <scope>NUCLEOTIDE SEQUENCE [LARGE SCALE GENOMIC DNA]</scope>
    <source>
        <strain evidence="4 5">DSM 16098</strain>
    </source>
</reference>
<name>A0AAD0XE34_9GAMM</name>
<dbReference type="Proteomes" id="UP000279995">
    <property type="component" value="Chromosome I"/>
</dbReference>
<dbReference type="InterPro" id="IPR000644">
    <property type="entry name" value="CBS_dom"/>
</dbReference>
<organism evidence="3 6">
    <name type="scientific">Pseudoalteromonas agarivorans</name>
    <dbReference type="NCBI Taxonomy" id="176102"/>
    <lineage>
        <taxon>Bacteria</taxon>
        <taxon>Pseudomonadati</taxon>
        <taxon>Pseudomonadota</taxon>
        <taxon>Gammaproteobacteria</taxon>
        <taxon>Alteromonadales</taxon>
        <taxon>Pseudoalteromonadaceae</taxon>
        <taxon>Pseudoalteromonas</taxon>
    </lineage>
</organism>
<reference evidence="3 6" key="2">
    <citation type="submission" date="2018-10" db="EMBL/GenBank/DDBJ databases">
        <title>Complete Genome Sequence and Transcriptomic Profiles of a Marine Bacterium, Pseudoalteromonas agarivorans Hao 2018.</title>
        <authorList>
            <person name="Hao L."/>
        </authorList>
    </citation>
    <scope>NUCLEOTIDE SEQUENCE [LARGE SCALE GENOMIC DNA]</scope>
    <source>
        <strain evidence="3 6">Hao 2018</strain>
    </source>
</reference>
<evidence type="ECO:0000256" key="1">
    <source>
        <dbReference type="PROSITE-ProRule" id="PRU00703"/>
    </source>
</evidence>
<dbReference type="AlphaFoldDB" id="A0AAD0XE34"/>
<sequence>MSNFKELRTQNISHGVIASTFEDQQATIDLTSPALTVINNFTQKTPIRAQYDTPISEALKQVLAEHSDYVLVTDDAQKLIGIVSSADLQSAKITAIAQRLNTSRNEVSLRYIMTPISQLNGVSMQSLSYASIGDALQTMEHQGSMFLLATTTNNEICGLISARQIAKTLHIPVHITPIAHTFSDVLESVEHPH</sequence>
<keyword evidence="1" id="KW-0129">CBS domain</keyword>
<gene>
    <name evidence="4" type="ORF">A2I98_06955</name>
    <name evidence="3" type="ORF">D9T18_15355</name>
</gene>
<proteinExistence type="predicted"/>
<dbReference type="Pfam" id="PF00571">
    <property type="entry name" value="CBS"/>
    <property type="match status" value="1"/>
</dbReference>
<evidence type="ECO:0000313" key="5">
    <source>
        <dbReference type="Proteomes" id="UP000075621"/>
    </source>
</evidence>